<evidence type="ECO:0000256" key="2">
    <source>
        <dbReference type="ARBA" id="ARBA00009622"/>
    </source>
</evidence>
<dbReference type="GO" id="GO:0005874">
    <property type="term" value="C:microtubule"/>
    <property type="evidence" value="ECO:0007669"/>
    <property type="project" value="UniProtKB-KW"/>
</dbReference>
<dbReference type="InterPro" id="IPR002182">
    <property type="entry name" value="NB-ARC"/>
</dbReference>
<feature type="repeat" description="TPR" evidence="10">
    <location>
        <begin position="893"/>
        <end position="926"/>
    </location>
</feature>
<dbReference type="PANTHER" id="PTHR45783">
    <property type="entry name" value="KINESIN LIGHT CHAIN"/>
    <property type="match status" value="1"/>
</dbReference>
<feature type="domain" description="TIR" evidence="11">
    <location>
        <begin position="5"/>
        <end position="142"/>
    </location>
</feature>
<evidence type="ECO:0000256" key="3">
    <source>
        <dbReference type="ARBA" id="ARBA00022490"/>
    </source>
</evidence>
<dbReference type="Gene3D" id="1.25.40.10">
    <property type="entry name" value="Tetratricopeptide repeat domain"/>
    <property type="match status" value="3"/>
</dbReference>
<dbReference type="RefSeq" id="WP_220209505.1">
    <property type="nucleotide sequence ID" value="NZ_BNJK01000002.1"/>
</dbReference>
<dbReference type="GO" id="GO:0019894">
    <property type="term" value="F:kinesin binding"/>
    <property type="evidence" value="ECO:0007669"/>
    <property type="project" value="TreeGrafter"/>
</dbReference>
<dbReference type="EMBL" id="BNJK01000002">
    <property type="protein sequence ID" value="GHO98815.1"/>
    <property type="molecule type" value="Genomic_DNA"/>
</dbReference>
<accession>A0A8J3N7T3</accession>
<evidence type="ECO:0000256" key="4">
    <source>
        <dbReference type="ARBA" id="ARBA00022701"/>
    </source>
</evidence>
<dbReference type="GO" id="GO:0005737">
    <property type="term" value="C:cytoplasm"/>
    <property type="evidence" value="ECO:0007669"/>
    <property type="project" value="TreeGrafter"/>
</dbReference>
<dbReference type="GO" id="GO:0007018">
    <property type="term" value="P:microtubule-based movement"/>
    <property type="evidence" value="ECO:0007669"/>
    <property type="project" value="TreeGrafter"/>
</dbReference>
<reference evidence="12" key="1">
    <citation type="submission" date="2020-10" db="EMBL/GenBank/DDBJ databases">
        <title>Taxonomic study of unclassified bacteria belonging to the class Ktedonobacteria.</title>
        <authorList>
            <person name="Yabe S."/>
            <person name="Wang C.M."/>
            <person name="Zheng Y."/>
            <person name="Sakai Y."/>
            <person name="Cavaletti L."/>
            <person name="Monciardini P."/>
            <person name="Donadio S."/>
        </authorList>
    </citation>
    <scope>NUCLEOTIDE SEQUENCE</scope>
    <source>
        <strain evidence="12">ID150040</strain>
    </source>
</reference>
<dbReference type="Pfam" id="PF25000">
    <property type="entry name" value="DUF7779"/>
    <property type="match status" value="1"/>
</dbReference>
<dbReference type="InterPro" id="IPR011990">
    <property type="entry name" value="TPR-like_helical_dom_sf"/>
</dbReference>
<comment type="similarity">
    <text evidence="2">Belongs to the kinesin light chain family.</text>
</comment>
<dbReference type="PANTHER" id="PTHR45783:SF3">
    <property type="entry name" value="KINESIN LIGHT CHAIN"/>
    <property type="match status" value="1"/>
</dbReference>
<dbReference type="InterPro" id="IPR002151">
    <property type="entry name" value="Kinesin_light"/>
</dbReference>
<feature type="repeat" description="TPR" evidence="10">
    <location>
        <begin position="809"/>
        <end position="842"/>
    </location>
</feature>
<dbReference type="SMART" id="SM00255">
    <property type="entry name" value="TIR"/>
    <property type="match status" value="1"/>
</dbReference>
<evidence type="ECO:0000256" key="7">
    <source>
        <dbReference type="ARBA" id="ARBA00023054"/>
    </source>
</evidence>
<dbReference type="SMART" id="SM00028">
    <property type="entry name" value="TPR"/>
    <property type="match status" value="12"/>
</dbReference>
<feature type="repeat" description="TPR" evidence="10">
    <location>
        <begin position="725"/>
        <end position="758"/>
    </location>
</feature>
<gene>
    <name evidence="12" type="ORF">KSF_088630</name>
</gene>
<evidence type="ECO:0000313" key="13">
    <source>
        <dbReference type="Proteomes" id="UP000597444"/>
    </source>
</evidence>
<comment type="caution">
    <text evidence="12">The sequence shown here is derived from an EMBL/GenBank/DDBJ whole genome shotgun (WGS) entry which is preliminary data.</text>
</comment>
<protein>
    <submittedName>
        <fullName evidence="12">Tetratricopeptide repeat protein</fullName>
    </submittedName>
</protein>
<evidence type="ECO:0000256" key="8">
    <source>
        <dbReference type="ARBA" id="ARBA00023175"/>
    </source>
</evidence>
<organism evidence="12 13">
    <name type="scientific">Reticulibacter mediterranei</name>
    <dbReference type="NCBI Taxonomy" id="2778369"/>
    <lineage>
        <taxon>Bacteria</taxon>
        <taxon>Bacillati</taxon>
        <taxon>Chloroflexota</taxon>
        <taxon>Ktedonobacteria</taxon>
        <taxon>Ktedonobacterales</taxon>
        <taxon>Reticulibacteraceae</taxon>
        <taxon>Reticulibacter</taxon>
    </lineage>
</organism>
<dbReference type="GO" id="GO:0005871">
    <property type="term" value="C:kinesin complex"/>
    <property type="evidence" value="ECO:0007669"/>
    <property type="project" value="InterPro"/>
</dbReference>
<keyword evidence="6 10" id="KW-0802">TPR repeat</keyword>
<dbReference type="InterPro" id="IPR019734">
    <property type="entry name" value="TPR_rpt"/>
</dbReference>
<evidence type="ECO:0000256" key="9">
    <source>
        <dbReference type="ARBA" id="ARBA00023212"/>
    </source>
</evidence>
<feature type="repeat" description="TPR" evidence="10">
    <location>
        <begin position="977"/>
        <end position="1010"/>
    </location>
</feature>
<feature type="repeat" description="TPR" evidence="10">
    <location>
        <begin position="683"/>
        <end position="716"/>
    </location>
</feature>
<evidence type="ECO:0000256" key="1">
    <source>
        <dbReference type="ARBA" id="ARBA00004245"/>
    </source>
</evidence>
<keyword evidence="4" id="KW-0493">Microtubule</keyword>
<dbReference type="GO" id="GO:0043531">
    <property type="term" value="F:ADP binding"/>
    <property type="evidence" value="ECO:0007669"/>
    <property type="project" value="InterPro"/>
</dbReference>
<name>A0A8J3N7T3_9CHLR</name>
<keyword evidence="3" id="KW-0963">Cytoplasm</keyword>
<dbReference type="AlphaFoldDB" id="A0A8J3N7T3"/>
<keyword evidence="7" id="KW-0175">Coiled coil</keyword>
<dbReference type="Pfam" id="PF13424">
    <property type="entry name" value="TPR_12"/>
    <property type="match status" value="5"/>
</dbReference>
<comment type="subcellular location">
    <subcellularLocation>
        <location evidence="1">Cytoplasm</location>
        <location evidence="1">Cytoskeleton</location>
    </subcellularLocation>
</comment>
<evidence type="ECO:0000256" key="6">
    <source>
        <dbReference type="ARBA" id="ARBA00022803"/>
    </source>
</evidence>
<dbReference type="Gene3D" id="3.40.50.300">
    <property type="entry name" value="P-loop containing nucleotide triphosphate hydrolases"/>
    <property type="match status" value="1"/>
</dbReference>
<evidence type="ECO:0000259" key="11">
    <source>
        <dbReference type="PROSITE" id="PS50104"/>
    </source>
</evidence>
<dbReference type="InterPro" id="IPR027417">
    <property type="entry name" value="P-loop_NTPase"/>
</dbReference>
<dbReference type="Pfam" id="PF13676">
    <property type="entry name" value="TIR_2"/>
    <property type="match status" value="1"/>
</dbReference>
<dbReference type="GO" id="GO:0007165">
    <property type="term" value="P:signal transduction"/>
    <property type="evidence" value="ECO:0007669"/>
    <property type="project" value="InterPro"/>
</dbReference>
<keyword evidence="13" id="KW-1185">Reference proteome</keyword>
<dbReference type="InterPro" id="IPR056681">
    <property type="entry name" value="DUF7779"/>
</dbReference>
<proteinExistence type="inferred from homology"/>
<feature type="repeat" description="TPR" evidence="10">
    <location>
        <begin position="935"/>
        <end position="968"/>
    </location>
</feature>
<dbReference type="Pfam" id="PF13374">
    <property type="entry name" value="TPR_10"/>
    <property type="match status" value="2"/>
</dbReference>
<evidence type="ECO:0000256" key="10">
    <source>
        <dbReference type="PROSITE-ProRule" id="PRU00339"/>
    </source>
</evidence>
<feature type="repeat" description="TPR" evidence="10">
    <location>
        <begin position="599"/>
        <end position="632"/>
    </location>
</feature>
<feature type="repeat" description="TPR" evidence="10">
    <location>
        <begin position="641"/>
        <end position="674"/>
    </location>
</feature>
<dbReference type="Pfam" id="PF00931">
    <property type="entry name" value="NB-ARC"/>
    <property type="match status" value="1"/>
</dbReference>
<dbReference type="SUPFAM" id="SSF52540">
    <property type="entry name" value="P-loop containing nucleoside triphosphate hydrolases"/>
    <property type="match status" value="1"/>
</dbReference>
<sequence length="1097" mass="123336">MDEQERVDFFISYHSTGKDQAWAEWMAWQLEQAGYRVHFQGWDVRPGSNIVKVMDDATKHAERTLLVLSAASLASDEMVAQWAVAFRRDPAGKERRVLPVRIDACEITGLLGSLAFIDLVDLEEQQARDRLLEGVKQQRVKPSTAPFPASEPRAIFPPSFSPLWHVPHPRNPYFVGRDDVLETLHQRLVPGEKATAITQSISGLGGIGKTQLALEYAHRYTQDYTSVLWVPADSLETTTASWLQIATQVLGLPEQQEADKQIAVVKRWLQTHIGWLLIFDNVEDPHDILSTFVPSKHHGSVLMTTRRRDVGALAQSEMLSLFSEEAATLFLLRRAGRIARDARVIEASADDVKLARTLCHLLDRLPLALDQAGAYIAETGCNLQRYLDLYESYQSKLLARRGEATEHPSVFLTFKLSWEQLHERHELVAQALSFCAFLAPDQIPEQMVMDALLSLQKNDNPPDALALDEALGWLHRYSLIERRDQMVSLHRLVQEVIQEVLSEQERELWMQRAVQVVNAVFPSGEHGTWSLCEILLPHALLCAGWLRTMNQQTSQGARLLNNTGGYLSERGLYKEAEPLLQRALAIDEEQMGNTHPDTATSLNNLAGLYWRQGRYAEAEPLFRRVLAIFKDQMGATHPDTAISLNNLAELYREQGRYAEAELLLQRALAIREEQVGAAHPQTAITLNNLAGLYVEQGRYQEAEPLLQRALAIREEQVGAAHPSTATSLDSLAGLYVEQGRYQEAEPLLQRALAIREEQVGASHPHMARSLNNLAELYRKQSRYQEAESLYQRALAIREEQLGASHPHMARSLNNLAELYQMQGRYQEAKPLLQRALAIREEQLGAAHPHTATSLNSLAGLYWHQGHYQEAEPLYQRALAIREEQLGAAHPSTATSLNNLAALYKSQGRYQEAEPLMQRALTIFMEQVGAFHPDTAASLNNLAGLYVEQGRYQEAEPLMQRALAIREKQVGAFHPDTATSLNNLAGLYVEQSRYQEAESLYQRALAILEALLGATHPNTATSLNNLATLYVKQGRYQEAESLLQRALTICQASFGMEHPLTQRIVKNYMVLLADLHTNGDVEALLYLLAQHEQEEPSP</sequence>
<feature type="repeat" description="TPR" evidence="10">
    <location>
        <begin position="851"/>
        <end position="884"/>
    </location>
</feature>
<dbReference type="SUPFAM" id="SSF48452">
    <property type="entry name" value="TPR-like"/>
    <property type="match status" value="2"/>
</dbReference>
<dbReference type="SUPFAM" id="SSF52200">
    <property type="entry name" value="Toll/Interleukin receptor TIR domain"/>
    <property type="match status" value="1"/>
</dbReference>
<evidence type="ECO:0000313" key="12">
    <source>
        <dbReference type="EMBL" id="GHO98815.1"/>
    </source>
</evidence>
<evidence type="ECO:0000256" key="5">
    <source>
        <dbReference type="ARBA" id="ARBA00022737"/>
    </source>
</evidence>
<dbReference type="PRINTS" id="PR00381">
    <property type="entry name" value="KINESINLIGHT"/>
</dbReference>
<feature type="repeat" description="TPR" evidence="10">
    <location>
        <begin position="767"/>
        <end position="800"/>
    </location>
</feature>
<dbReference type="Gene3D" id="3.40.50.10140">
    <property type="entry name" value="Toll/interleukin-1 receptor homology (TIR) domain"/>
    <property type="match status" value="1"/>
</dbReference>
<dbReference type="InterPro" id="IPR000157">
    <property type="entry name" value="TIR_dom"/>
</dbReference>
<keyword evidence="8" id="KW-0505">Motor protein</keyword>
<keyword evidence="5" id="KW-0677">Repeat</keyword>
<keyword evidence="9" id="KW-0206">Cytoskeleton</keyword>
<dbReference type="NCBIfam" id="NF040586">
    <property type="entry name" value="FxSxx_TPR"/>
    <property type="match status" value="1"/>
</dbReference>
<dbReference type="PROSITE" id="PS50005">
    <property type="entry name" value="TPR"/>
    <property type="match status" value="11"/>
</dbReference>
<dbReference type="PROSITE" id="PS50104">
    <property type="entry name" value="TIR"/>
    <property type="match status" value="1"/>
</dbReference>
<dbReference type="Proteomes" id="UP000597444">
    <property type="component" value="Unassembled WGS sequence"/>
</dbReference>
<dbReference type="InterPro" id="IPR035897">
    <property type="entry name" value="Toll_tir_struct_dom_sf"/>
</dbReference>
<feature type="repeat" description="TPR" evidence="10">
    <location>
        <begin position="1019"/>
        <end position="1052"/>
    </location>
</feature>